<name>I0IAK3_PHYMF</name>
<proteinExistence type="predicted"/>
<dbReference type="KEGG" id="phm:PSMK_01320"/>
<dbReference type="AlphaFoldDB" id="I0IAK3"/>
<evidence type="ECO:0000256" key="2">
    <source>
        <dbReference type="SAM" id="SignalP"/>
    </source>
</evidence>
<keyword evidence="4" id="KW-1185">Reference proteome</keyword>
<feature type="transmembrane region" description="Helical" evidence="1">
    <location>
        <begin position="32"/>
        <end position="50"/>
    </location>
</feature>
<gene>
    <name evidence="3" type="ordered locus">PSMK_01320</name>
</gene>
<reference evidence="3 4" key="1">
    <citation type="submission" date="2012-02" db="EMBL/GenBank/DDBJ databases">
        <title>Complete genome sequence of Phycisphaera mikurensis NBRC 102666.</title>
        <authorList>
            <person name="Ankai A."/>
            <person name="Hosoyama A."/>
            <person name="Terui Y."/>
            <person name="Sekine M."/>
            <person name="Fukai R."/>
            <person name="Kato Y."/>
            <person name="Nakamura S."/>
            <person name="Yamada-Narita S."/>
            <person name="Kawakoshi A."/>
            <person name="Fukunaga Y."/>
            <person name="Yamazaki S."/>
            <person name="Fujita N."/>
        </authorList>
    </citation>
    <scope>NUCLEOTIDE SEQUENCE [LARGE SCALE GENOMIC DNA]</scope>
    <source>
        <strain evidence="4">NBRC 102666 / KCTC 22515 / FYK2301M01</strain>
    </source>
</reference>
<sequence>MPVRTLTLVAGALLVALAAAAAAISRSGSPTVWIPAFLGVPLLICGLVALKPAARAAAVHIALVLGLLGAVASLWKLIDTVGSDGGTALSTVSQLAMFVICTMYLVLGIRSFAAARRARKRAAA</sequence>
<evidence type="ECO:0000313" key="4">
    <source>
        <dbReference type="Proteomes" id="UP000007881"/>
    </source>
</evidence>
<feature type="signal peptide" evidence="2">
    <location>
        <begin position="1"/>
        <end position="21"/>
    </location>
</feature>
<feature type="transmembrane region" description="Helical" evidence="1">
    <location>
        <begin position="57"/>
        <end position="75"/>
    </location>
</feature>
<keyword evidence="2" id="KW-0732">Signal</keyword>
<accession>I0IAK3</accession>
<keyword evidence="1" id="KW-0812">Transmembrane</keyword>
<protein>
    <submittedName>
        <fullName evidence="3">Uncharacterized protein</fullName>
    </submittedName>
</protein>
<dbReference type="HOGENOM" id="CLU_159952_0_0_0"/>
<dbReference type="Proteomes" id="UP000007881">
    <property type="component" value="Chromosome"/>
</dbReference>
<dbReference type="eggNOG" id="ENOG5030Q0D">
    <property type="taxonomic scope" value="Bacteria"/>
</dbReference>
<feature type="chain" id="PRO_5003629032" evidence="2">
    <location>
        <begin position="22"/>
        <end position="124"/>
    </location>
</feature>
<evidence type="ECO:0000313" key="3">
    <source>
        <dbReference type="EMBL" id="BAM02291.1"/>
    </source>
</evidence>
<keyword evidence="1" id="KW-1133">Transmembrane helix</keyword>
<organism evidence="3 4">
    <name type="scientific">Phycisphaera mikurensis (strain NBRC 102666 / KCTC 22515 / FYK2301M01)</name>
    <dbReference type="NCBI Taxonomy" id="1142394"/>
    <lineage>
        <taxon>Bacteria</taxon>
        <taxon>Pseudomonadati</taxon>
        <taxon>Planctomycetota</taxon>
        <taxon>Phycisphaerae</taxon>
        <taxon>Phycisphaerales</taxon>
        <taxon>Phycisphaeraceae</taxon>
        <taxon>Phycisphaera</taxon>
    </lineage>
</organism>
<keyword evidence="1" id="KW-0472">Membrane</keyword>
<dbReference type="STRING" id="1142394.PSMK_01320"/>
<dbReference type="RefSeq" id="WP_014435511.1">
    <property type="nucleotide sequence ID" value="NC_017080.1"/>
</dbReference>
<dbReference type="EMBL" id="AP012338">
    <property type="protein sequence ID" value="BAM02291.1"/>
    <property type="molecule type" value="Genomic_DNA"/>
</dbReference>
<feature type="transmembrane region" description="Helical" evidence="1">
    <location>
        <begin position="95"/>
        <end position="113"/>
    </location>
</feature>
<evidence type="ECO:0000256" key="1">
    <source>
        <dbReference type="SAM" id="Phobius"/>
    </source>
</evidence>